<protein>
    <submittedName>
        <fullName evidence="6">DOK2 protein</fullName>
    </submittedName>
</protein>
<reference evidence="6" key="1">
    <citation type="submission" date="2019-10" db="EMBL/GenBank/DDBJ databases">
        <title>Bird 10,000 Genomes (B10K) Project - Family phase.</title>
        <authorList>
            <person name="Zhang G."/>
        </authorList>
    </citation>
    <scope>NUCLEOTIDE SEQUENCE</scope>
    <source>
        <strain evidence="6">B10K-DU-002-55</strain>
        <tissue evidence="6">Muscle</tissue>
    </source>
</reference>
<dbReference type="CDD" id="cd14676">
    <property type="entry name" value="PH_DOK1_2_3"/>
    <property type="match status" value="1"/>
</dbReference>
<accession>A0A851C334</accession>
<keyword evidence="7" id="KW-1185">Reference proteome</keyword>
<dbReference type="PANTHER" id="PTHR21258:SF14">
    <property type="entry name" value="DOCKING PROTEIN 2"/>
    <property type="match status" value="1"/>
</dbReference>
<feature type="region of interest" description="Disordered" evidence="3">
    <location>
        <begin position="258"/>
        <end position="293"/>
    </location>
</feature>
<dbReference type="Gene3D" id="2.30.29.30">
    <property type="entry name" value="Pleckstrin-homology domain (PH domain)/Phosphotyrosine-binding domain (PTB)"/>
    <property type="match status" value="2"/>
</dbReference>
<dbReference type="SMART" id="SM01244">
    <property type="entry name" value="IRS"/>
    <property type="match status" value="1"/>
</dbReference>
<dbReference type="AlphaFoldDB" id="A0A851C334"/>
<dbReference type="PROSITE" id="PS50003">
    <property type="entry name" value="PH_DOMAIN"/>
    <property type="match status" value="1"/>
</dbReference>
<dbReference type="SMART" id="SM00310">
    <property type="entry name" value="PTBI"/>
    <property type="match status" value="1"/>
</dbReference>
<feature type="non-terminal residue" evidence="6">
    <location>
        <position position="468"/>
    </location>
</feature>
<evidence type="ECO:0000256" key="1">
    <source>
        <dbReference type="ARBA" id="ARBA00010955"/>
    </source>
</evidence>
<proteinExistence type="inferred from homology"/>
<dbReference type="PROSITE" id="PS51064">
    <property type="entry name" value="IRS_PTB"/>
    <property type="match status" value="1"/>
</dbReference>
<comment type="similarity">
    <text evidence="1">Belongs to the DOK family. Type A subfamily.</text>
</comment>
<dbReference type="SUPFAM" id="SSF50729">
    <property type="entry name" value="PH domain-like"/>
    <property type="match status" value="2"/>
</dbReference>
<dbReference type="GO" id="GO:0043410">
    <property type="term" value="P:positive regulation of MAPK cascade"/>
    <property type="evidence" value="ECO:0007669"/>
    <property type="project" value="TreeGrafter"/>
</dbReference>
<dbReference type="PANTHER" id="PTHR21258">
    <property type="entry name" value="DOCKING PROTEIN RELATED"/>
    <property type="match status" value="1"/>
</dbReference>
<evidence type="ECO:0000256" key="3">
    <source>
        <dbReference type="SAM" id="MobiDB-lite"/>
    </source>
</evidence>
<evidence type="ECO:0000256" key="2">
    <source>
        <dbReference type="ARBA" id="ARBA00022553"/>
    </source>
</evidence>
<evidence type="ECO:0000259" key="4">
    <source>
        <dbReference type="PROSITE" id="PS50003"/>
    </source>
</evidence>
<dbReference type="Pfam" id="PF02174">
    <property type="entry name" value="IRS"/>
    <property type="match status" value="1"/>
</dbReference>
<dbReference type="GO" id="GO:0007265">
    <property type="term" value="P:Ras protein signal transduction"/>
    <property type="evidence" value="ECO:0007669"/>
    <property type="project" value="TreeGrafter"/>
</dbReference>
<feature type="region of interest" description="Disordered" evidence="3">
    <location>
        <begin position="124"/>
        <end position="158"/>
    </location>
</feature>
<dbReference type="EMBL" id="WEIV01005642">
    <property type="protein sequence ID" value="NWI50873.1"/>
    <property type="molecule type" value="Genomic_DNA"/>
</dbReference>
<dbReference type="GO" id="GO:0007169">
    <property type="term" value="P:cell surface receptor protein tyrosine kinase signaling pathway"/>
    <property type="evidence" value="ECO:0007669"/>
    <property type="project" value="TreeGrafter"/>
</dbReference>
<evidence type="ECO:0000313" key="7">
    <source>
        <dbReference type="Proteomes" id="UP000642973"/>
    </source>
</evidence>
<evidence type="ECO:0000313" key="6">
    <source>
        <dbReference type="EMBL" id="NWI50873.1"/>
    </source>
</evidence>
<dbReference type="Proteomes" id="UP000642973">
    <property type="component" value="Unassembled WGS sequence"/>
</dbReference>
<dbReference type="InterPro" id="IPR037751">
    <property type="entry name" value="Dok1/2/3_PTB"/>
</dbReference>
<gene>
    <name evidence="6" type="primary">Dok2</name>
    <name evidence="6" type="ORF">CALVIR_R08368</name>
</gene>
<dbReference type="InterPro" id="IPR002404">
    <property type="entry name" value="IRS_PTB"/>
</dbReference>
<dbReference type="CDD" id="cd01203">
    <property type="entry name" value="PTB_DOK1_DOK2_DOK3"/>
    <property type="match status" value="1"/>
</dbReference>
<feature type="region of interest" description="Disordered" evidence="3">
    <location>
        <begin position="356"/>
        <end position="379"/>
    </location>
</feature>
<keyword evidence="2" id="KW-0597">Phosphoprotein</keyword>
<feature type="non-terminal residue" evidence="6">
    <location>
        <position position="1"/>
    </location>
</feature>
<name>A0A851C334_CALVR</name>
<dbReference type="InterPro" id="IPR001849">
    <property type="entry name" value="PH_domain"/>
</dbReference>
<feature type="compositionally biased region" description="Polar residues" evidence="3">
    <location>
        <begin position="144"/>
        <end position="153"/>
    </location>
</feature>
<organism evidence="6 7">
    <name type="scientific">Calyptomena viridis</name>
    <name type="common">Lesser green broadbill</name>
    <dbReference type="NCBI Taxonomy" id="135972"/>
    <lineage>
        <taxon>Eukaryota</taxon>
        <taxon>Metazoa</taxon>
        <taxon>Chordata</taxon>
        <taxon>Craniata</taxon>
        <taxon>Vertebrata</taxon>
        <taxon>Euteleostomi</taxon>
        <taxon>Archelosauria</taxon>
        <taxon>Archosauria</taxon>
        <taxon>Dinosauria</taxon>
        <taxon>Saurischia</taxon>
        <taxon>Theropoda</taxon>
        <taxon>Coelurosauria</taxon>
        <taxon>Aves</taxon>
        <taxon>Neognathae</taxon>
        <taxon>Neoaves</taxon>
        <taxon>Telluraves</taxon>
        <taxon>Australaves</taxon>
        <taxon>Passeriformes</taxon>
        <taxon>Eurylaimidae</taxon>
        <taxon>Calyptomena</taxon>
    </lineage>
</organism>
<dbReference type="InterPro" id="IPR050996">
    <property type="entry name" value="Docking_Protein_DOK"/>
</dbReference>
<evidence type="ECO:0000259" key="5">
    <source>
        <dbReference type="PROSITE" id="PS51064"/>
    </source>
</evidence>
<feature type="domain" description="PH" evidence="4">
    <location>
        <begin position="4"/>
        <end position="117"/>
    </location>
</feature>
<dbReference type="SMART" id="SM00233">
    <property type="entry name" value="PH"/>
    <property type="match status" value="1"/>
</dbReference>
<comment type="caution">
    <text evidence="6">The sequence shown here is derived from an EMBL/GenBank/DDBJ whole genome shotgun (WGS) entry which is preliminary data.</text>
</comment>
<dbReference type="InterPro" id="IPR011993">
    <property type="entry name" value="PH-like_dom_sf"/>
</dbReference>
<sequence>MEEAVVKQGGIYLQLQQTFGKKWKKFWGVLYRESSCSTARLELLEGSGPAEKPRKAEGSKRLIRLSDCVHVAEAGGDATCPKDTVPFLLETTDRRFLLAADGTEVADWIQRLCELAFPRSREEQAAGRDGPLSSLGTDGVISMEENSSGSSRGNAGLEPGSFEVTVRVTQSSQRCRLRGRCILRAGEEALELRHLQTSEILYSWPYRFLRRFGRDKVTFSFEAGRRCASGEGNFEFDTRQGNEIFQAIESAINVHRDRGAEELRRGGGPGDEAPRPLGHARMPSWAQGHEEPGAEYSYAEPCDSLHRGKPPVPEKSWKQDAPGKGEAEYAVPFDTIAKAFLSRQFGSLGCAPEGGSDPLYNSAREAGGGPQQPPPRPTAAKPYHIYDEPEGLSTLPVYDEPEEVKGEAWRLQAAPEEPPGHDIPYNPQRDDYAVPKRPVPLWQPFLHQGKEWLGDTEYDNVALKVPKK</sequence>
<dbReference type="GO" id="GO:0005737">
    <property type="term" value="C:cytoplasm"/>
    <property type="evidence" value="ECO:0007669"/>
    <property type="project" value="TreeGrafter"/>
</dbReference>
<feature type="domain" description="IRS-type PTB" evidence="5">
    <location>
        <begin position="158"/>
        <end position="262"/>
    </location>
</feature>